<dbReference type="Proteomes" id="UP001314170">
    <property type="component" value="Unassembled WGS sequence"/>
</dbReference>
<organism evidence="1 2">
    <name type="scientific">Dovyalis caffra</name>
    <dbReference type="NCBI Taxonomy" id="77055"/>
    <lineage>
        <taxon>Eukaryota</taxon>
        <taxon>Viridiplantae</taxon>
        <taxon>Streptophyta</taxon>
        <taxon>Embryophyta</taxon>
        <taxon>Tracheophyta</taxon>
        <taxon>Spermatophyta</taxon>
        <taxon>Magnoliopsida</taxon>
        <taxon>eudicotyledons</taxon>
        <taxon>Gunneridae</taxon>
        <taxon>Pentapetalae</taxon>
        <taxon>rosids</taxon>
        <taxon>fabids</taxon>
        <taxon>Malpighiales</taxon>
        <taxon>Salicaceae</taxon>
        <taxon>Flacourtieae</taxon>
        <taxon>Dovyalis</taxon>
    </lineage>
</organism>
<keyword evidence="2" id="KW-1185">Reference proteome</keyword>
<reference evidence="1 2" key="1">
    <citation type="submission" date="2024-01" db="EMBL/GenBank/DDBJ databases">
        <authorList>
            <person name="Waweru B."/>
        </authorList>
    </citation>
    <scope>NUCLEOTIDE SEQUENCE [LARGE SCALE GENOMIC DNA]</scope>
</reference>
<protein>
    <submittedName>
        <fullName evidence="1">Uncharacterized protein</fullName>
    </submittedName>
</protein>
<dbReference type="EMBL" id="CAWUPB010000851">
    <property type="protein sequence ID" value="CAK7326652.1"/>
    <property type="molecule type" value="Genomic_DNA"/>
</dbReference>
<accession>A0AAV1QY01</accession>
<gene>
    <name evidence="1" type="ORF">DCAF_LOCUS4355</name>
</gene>
<proteinExistence type="predicted"/>
<comment type="caution">
    <text evidence="1">The sequence shown here is derived from an EMBL/GenBank/DDBJ whole genome shotgun (WGS) entry which is preliminary data.</text>
</comment>
<evidence type="ECO:0000313" key="1">
    <source>
        <dbReference type="EMBL" id="CAK7326652.1"/>
    </source>
</evidence>
<name>A0AAV1QY01_9ROSI</name>
<sequence length="193" mass="21845">MQDLGVCEDIICHDDFKIPDVDKTFCNFEELFGGDQDPIGAYLDGNDSSCFYIEEDMAIEKSNNSNGRARKVRNEESQVLICIDGHMTNGLGFWIQGVVHPICMSLHNRSVHIGNDKDPSNQAYNFSRSLDSPWTIRSPDVKSRSNEYPDSELLQYFTDVEAPCYSLDLESAHTEAQENAMIKYKEKKSLGCK</sequence>
<evidence type="ECO:0000313" key="2">
    <source>
        <dbReference type="Proteomes" id="UP001314170"/>
    </source>
</evidence>
<dbReference type="AlphaFoldDB" id="A0AAV1QY01"/>